<feature type="transmembrane region" description="Helical" evidence="2">
    <location>
        <begin position="74"/>
        <end position="96"/>
    </location>
</feature>
<keyword evidence="2" id="KW-0812">Transmembrane</keyword>
<accession>A0AAN6XJ05</accession>
<feature type="transmembrane region" description="Helical" evidence="2">
    <location>
        <begin position="306"/>
        <end position="331"/>
    </location>
</feature>
<dbReference type="EMBL" id="MU863904">
    <property type="protein sequence ID" value="KAK4201693.1"/>
    <property type="molecule type" value="Genomic_DNA"/>
</dbReference>
<reference evidence="3" key="1">
    <citation type="journal article" date="2023" name="Mol. Phylogenet. Evol.">
        <title>Genome-scale phylogeny and comparative genomics of the fungal order Sordariales.</title>
        <authorList>
            <person name="Hensen N."/>
            <person name="Bonometti L."/>
            <person name="Westerberg I."/>
            <person name="Brannstrom I.O."/>
            <person name="Guillou S."/>
            <person name="Cros-Aarteil S."/>
            <person name="Calhoun S."/>
            <person name="Haridas S."/>
            <person name="Kuo A."/>
            <person name="Mondo S."/>
            <person name="Pangilinan J."/>
            <person name="Riley R."/>
            <person name="LaButti K."/>
            <person name="Andreopoulos B."/>
            <person name="Lipzen A."/>
            <person name="Chen C."/>
            <person name="Yan M."/>
            <person name="Daum C."/>
            <person name="Ng V."/>
            <person name="Clum A."/>
            <person name="Steindorff A."/>
            <person name="Ohm R.A."/>
            <person name="Martin F."/>
            <person name="Silar P."/>
            <person name="Natvig D.O."/>
            <person name="Lalanne C."/>
            <person name="Gautier V."/>
            <person name="Ament-Velasquez S.L."/>
            <person name="Kruys A."/>
            <person name="Hutchinson M.I."/>
            <person name="Powell A.J."/>
            <person name="Barry K."/>
            <person name="Miller A.N."/>
            <person name="Grigoriev I.V."/>
            <person name="Debuchy R."/>
            <person name="Gladieux P."/>
            <person name="Hiltunen Thoren M."/>
            <person name="Johannesson H."/>
        </authorList>
    </citation>
    <scope>NUCLEOTIDE SEQUENCE</scope>
    <source>
        <strain evidence="3">CBS 315.58</strain>
    </source>
</reference>
<keyword evidence="2" id="KW-0472">Membrane</keyword>
<protein>
    <submittedName>
        <fullName evidence="3">Uncharacterized protein</fullName>
    </submittedName>
</protein>
<feature type="transmembrane region" description="Helical" evidence="2">
    <location>
        <begin position="43"/>
        <end position="62"/>
    </location>
</feature>
<feature type="transmembrane region" description="Helical" evidence="2">
    <location>
        <begin position="17"/>
        <end position="36"/>
    </location>
</feature>
<evidence type="ECO:0000313" key="4">
    <source>
        <dbReference type="Proteomes" id="UP001303160"/>
    </source>
</evidence>
<keyword evidence="4" id="KW-1185">Reference proteome</keyword>
<gene>
    <name evidence="3" type="ORF">QBC40DRAFT_170912</name>
</gene>
<proteinExistence type="predicted"/>
<organism evidence="3 4">
    <name type="scientific">Triangularia verruculosa</name>
    <dbReference type="NCBI Taxonomy" id="2587418"/>
    <lineage>
        <taxon>Eukaryota</taxon>
        <taxon>Fungi</taxon>
        <taxon>Dikarya</taxon>
        <taxon>Ascomycota</taxon>
        <taxon>Pezizomycotina</taxon>
        <taxon>Sordariomycetes</taxon>
        <taxon>Sordariomycetidae</taxon>
        <taxon>Sordariales</taxon>
        <taxon>Podosporaceae</taxon>
        <taxon>Triangularia</taxon>
    </lineage>
</organism>
<comment type="caution">
    <text evidence="3">The sequence shown here is derived from an EMBL/GenBank/DDBJ whole genome shotgun (WGS) entry which is preliminary data.</text>
</comment>
<dbReference type="Proteomes" id="UP001303160">
    <property type="component" value="Unassembled WGS sequence"/>
</dbReference>
<feature type="region of interest" description="Disordered" evidence="1">
    <location>
        <begin position="561"/>
        <end position="580"/>
    </location>
</feature>
<name>A0AAN6XJ05_9PEZI</name>
<reference evidence="3" key="2">
    <citation type="submission" date="2023-05" db="EMBL/GenBank/DDBJ databases">
        <authorList>
            <consortium name="Lawrence Berkeley National Laboratory"/>
            <person name="Steindorff A."/>
            <person name="Hensen N."/>
            <person name="Bonometti L."/>
            <person name="Westerberg I."/>
            <person name="Brannstrom I.O."/>
            <person name="Guillou S."/>
            <person name="Cros-Aarteil S."/>
            <person name="Calhoun S."/>
            <person name="Haridas S."/>
            <person name="Kuo A."/>
            <person name="Mondo S."/>
            <person name="Pangilinan J."/>
            <person name="Riley R."/>
            <person name="Labutti K."/>
            <person name="Andreopoulos B."/>
            <person name="Lipzen A."/>
            <person name="Chen C."/>
            <person name="Yanf M."/>
            <person name="Daum C."/>
            <person name="Ng V."/>
            <person name="Clum A."/>
            <person name="Ohm R."/>
            <person name="Martin F."/>
            <person name="Silar P."/>
            <person name="Natvig D."/>
            <person name="Lalanne C."/>
            <person name="Gautier V."/>
            <person name="Ament-Velasquez S.L."/>
            <person name="Kruys A."/>
            <person name="Hutchinson M.I."/>
            <person name="Powell A.J."/>
            <person name="Barry K."/>
            <person name="Miller A.N."/>
            <person name="Grigoriev I.V."/>
            <person name="Debuchy R."/>
            <person name="Gladieux P."/>
            <person name="Thoren M.H."/>
            <person name="Johannesson H."/>
        </authorList>
    </citation>
    <scope>NUCLEOTIDE SEQUENCE</scope>
    <source>
        <strain evidence="3">CBS 315.58</strain>
    </source>
</reference>
<evidence type="ECO:0000256" key="2">
    <source>
        <dbReference type="SAM" id="Phobius"/>
    </source>
</evidence>
<evidence type="ECO:0000256" key="1">
    <source>
        <dbReference type="SAM" id="MobiDB-lite"/>
    </source>
</evidence>
<evidence type="ECO:0000313" key="3">
    <source>
        <dbReference type="EMBL" id="KAK4201693.1"/>
    </source>
</evidence>
<sequence length="580" mass="64963">MSAACELLEGNDDLYGLGIRIGIYLQWGSAWLSLLLDPESAQGVLDACSVTLFAVTIATIIAATRNAPAIEMYIMLQILLGFPITVFSSFGLRLWLMSPRRLQKFVIQGKEVWQHKQEQRRKATQRKKLQSMEEQRRRANPLLDGLQQRSDQTSRHSKWWHKLRLVWRDYERWTQPPPLPTYVNLSNRVQRNRALFQQYRGTGSVLRGPSYVLPFDDPLTALSLLRFPGLSWSGVLWRTTIVAIIMGYNLAYWYSTDGHGVQEPPSLGCGPPTAFMFSKCLLDGSIITLGRATAVIIAVMVVPPSYALILVAIRILVYAILFLCRDIYFWVSPREPQSFKDIADKMNGVLSRHILAVGLKIESYSSINPDFIVTSLDTAVSIERSIVDLLEFMSAHGDEDSVRLTDVIKLGVSLGMGKPVKRQQAGNDVSKMGKPQIISRAQTMPIGWSIDRSTPWGMATMLKTFCVVWNLLQLGSIVWFITSIETTIRWNNIQGVNTIDSTGQLIPFVMGCVSASQVMKKVTLLALGRKYPDWVDTELEIQDSVDGPRIGAIRRAGADTVNSTPNPAAKGHAKFRRNSC</sequence>
<feature type="compositionally biased region" description="Basic residues" evidence="1">
    <location>
        <begin position="571"/>
        <end position="580"/>
    </location>
</feature>
<keyword evidence="2" id="KW-1133">Transmembrane helix</keyword>
<feature type="transmembrane region" description="Helical" evidence="2">
    <location>
        <begin position="235"/>
        <end position="254"/>
    </location>
</feature>
<feature type="region of interest" description="Disordered" evidence="1">
    <location>
        <begin position="117"/>
        <end position="149"/>
    </location>
</feature>
<dbReference type="AlphaFoldDB" id="A0AAN6XJ05"/>